<evidence type="ECO:0000256" key="2">
    <source>
        <dbReference type="SAM" id="SignalP"/>
    </source>
</evidence>
<name>A0A454Y667_PRIPA</name>
<dbReference type="AlphaFoldDB" id="A0A454Y667"/>
<evidence type="ECO:0000313" key="4">
    <source>
        <dbReference type="Proteomes" id="UP000005239"/>
    </source>
</evidence>
<feature type="signal peptide" evidence="2">
    <location>
        <begin position="1"/>
        <end position="16"/>
    </location>
</feature>
<keyword evidence="4" id="KW-1185">Reference proteome</keyword>
<dbReference type="EnsemblMetazoa" id="PPA24484.1">
    <property type="protein sequence ID" value="PPA24484.1"/>
    <property type="gene ID" value="WBGene00114038"/>
</dbReference>
<accession>A0A454Y667</accession>
<feature type="chain" id="PRO_5044322905" evidence="2">
    <location>
        <begin position="17"/>
        <end position="129"/>
    </location>
</feature>
<reference evidence="4" key="1">
    <citation type="journal article" date="2008" name="Nat. Genet.">
        <title>The Pristionchus pacificus genome provides a unique perspective on nematode lifestyle and parasitism.</title>
        <authorList>
            <person name="Dieterich C."/>
            <person name="Clifton S.W."/>
            <person name="Schuster L.N."/>
            <person name="Chinwalla A."/>
            <person name="Delehaunty K."/>
            <person name="Dinkelacker I."/>
            <person name="Fulton L."/>
            <person name="Fulton R."/>
            <person name="Godfrey J."/>
            <person name="Minx P."/>
            <person name="Mitreva M."/>
            <person name="Roeseler W."/>
            <person name="Tian H."/>
            <person name="Witte H."/>
            <person name="Yang S.P."/>
            <person name="Wilson R.K."/>
            <person name="Sommer R.J."/>
        </authorList>
    </citation>
    <scope>NUCLEOTIDE SEQUENCE [LARGE SCALE GENOMIC DNA]</scope>
    <source>
        <strain evidence="4">PS312</strain>
    </source>
</reference>
<organism evidence="3 4">
    <name type="scientific">Pristionchus pacificus</name>
    <name type="common">Parasitic nematode worm</name>
    <dbReference type="NCBI Taxonomy" id="54126"/>
    <lineage>
        <taxon>Eukaryota</taxon>
        <taxon>Metazoa</taxon>
        <taxon>Ecdysozoa</taxon>
        <taxon>Nematoda</taxon>
        <taxon>Chromadorea</taxon>
        <taxon>Rhabditida</taxon>
        <taxon>Rhabditina</taxon>
        <taxon>Diplogasteromorpha</taxon>
        <taxon>Diplogasteroidea</taxon>
        <taxon>Neodiplogasteridae</taxon>
        <taxon>Pristionchus</taxon>
    </lineage>
</organism>
<evidence type="ECO:0000313" key="3">
    <source>
        <dbReference type="EnsemblMetazoa" id="PPA24484.1"/>
    </source>
</evidence>
<accession>A0A8R1UJ72</accession>
<gene>
    <name evidence="3" type="primary">WBGene00114038</name>
</gene>
<evidence type="ECO:0000256" key="1">
    <source>
        <dbReference type="SAM" id="MobiDB-lite"/>
    </source>
</evidence>
<protein>
    <submittedName>
        <fullName evidence="3">Uncharacterized protein</fullName>
    </submittedName>
</protein>
<reference evidence="3" key="2">
    <citation type="submission" date="2022-06" db="UniProtKB">
        <authorList>
            <consortium name="EnsemblMetazoa"/>
        </authorList>
    </citation>
    <scope>IDENTIFICATION</scope>
    <source>
        <strain evidence="3">PS312</strain>
    </source>
</reference>
<sequence length="129" mass="13465">MKTALILAFCAAAALAAGSHEEFTPEQKAELDAKIATLSPEAQDAAKKIKGIWEANDGNRDAAIEQTKTMMAALPETVVAEIKSIMPAKHAAEMEAAGSTTAAPSRARRQAEEAKPTEAPVEAPEPATP</sequence>
<dbReference type="Proteomes" id="UP000005239">
    <property type="component" value="Unassembled WGS sequence"/>
</dbReference>
<proteinExistence type="predicted"/>
<feature type="region of interest" description="Disordered" evidence="1">
    <location>
        <begin position="90"/>
        <end position="129"/>
    </location>
</feature>
<keyword evidence="2" id="KW-0732">Signal</keyword>
<feature type="compositionally biased region" description="Low complexity" evidence="1">
    <location>
        <begin position="117"/>
        <end position="129"/>
    </location>
</feature>